<organism evidence="1 2">
    <name type="scientific">Ascochyta lentis</name>
    <dbReference type="NCBI Taxonomy" id="205686"/>
    <lineage>
        <taxon>Eukaryota</taxon>
        <taxon>Fungi</taxon>
        <taxon>Dikarya</taxon>
        <taxon>Ascomycota</taxon>
        <taxon>Pezizomycotina</taxon>
        <taxon>Dothideomycetes</taxon>
        <taxon>Pleosporomycetidae</taxon>
        <taxon>Pleosporales</taxon>
        <taxon>Pleosporineae</taxon>
        <taxon>Didymellaceae</taxon>
        <taxon>Ascochyta</taxon>
    </lineage>
</organism>
<protein>
    <submittedName>
        <fullName evidence="1">Uncharacterized protein</fullName>
    </submittedName>
</protein>
<proteinExistence type="predicted"/>
<dbReference type="AlphaFoldDB" id="A0A8H7J129"/>
<name>A0A8H7J129_9PLEO</name>
<reference evidence="1" key="1">
    <citation type="submission" date="2018-12" db="EMBL/GenBank/DDBJ databases">
        <authorList>
            <person name="Syme R.A."/>
            <person name="Farfan-Caceres L."/>
            <person name="Lichtenzveig J."/>
        </authorList>
    </citation>
    <scope>NUCLEOTIDE SEQUENCE</scope>
    <source>
        <strain evidence="1">Al4</strain>
    </source>
</reference>
<accession>A0A8H7J129</accession>
<evidence type="ECO:0000313" key="1">
    <source>
        <dbReference type="EMBL" id="KAF9693243.1"/>
    </source>
</evidence>
<gene>
    <name evidence="1" type="ORF">EKO04_008919</name>
</gene>
<dbReference type="EMBL" id="RZGK01000016">
    <property type="protein sequence ID" value="KAF9693243.1"/>
    <property type="molecule type" value="Genomic_DNA"/>
</dbReference>
<dbReference type="Proteomes" id="UP000651452">
    <property type="component" value="Unassembled WGS sequence"/>
</dbReference>
<evidence type="ECO:0000313" key="2">
    <source>
        <dbReference type="Proteomes" id="UP000651452"/>
    </source>
</evidence>
<dbReference type="OrthoDB" id="3801226at2759"/>
<sequence>MCPRTNAAIAEKKAAYLHLVSSAREVRDVIYSYICIEDRQIPIGPYYHFRKYDQVKQDSEETIDPPKIEPYSNEWYAERWLFAHVDAQTVLPDGRIRTDHDVYPQDDFLMPESHIFNPSYMGKEVVFETLQMYYKSNSFSVCNVEGGLDTLCTSVTLNSKSAVDLVPINHISDLQIRVKCEHFEIPNYSPDDTLRSRLEGFAEEERLLRRTVDSFAEFRSKVQTSTVPELSIEIVVMSDMKNGSEWDNVYLQARIINLLQTIRNCIYELTHDRENTTVRVTHQDDGLMAFPKNYTGLFQLPKERWNYEKSKQRPRNDWTQDFWILPVESDKMSEDDLRDLGGYYINRKDLFLAERWGITNVLRETTSKSPVVEGFSWPTGCPYNVAAAKKLCERLSREV</sequence>
<reference evidence="1" key="2">
    <citation type="submission" date="2020-09" db="EMBL/GenBank/DDBJ databases">
        <title>Reference genome assembly for Australian Ascochyta lentis isolate Al4.</title>
        <authorList>
            <person name="Lee R.C."/>
            <person name="Farfan-Caceres L.M."/>
            <person name="Debler J.W."/>
            <person name="Williams A.H."/>
            <person name="Henares B.M."/>
        </authorList>
    </citation>
    <scope>NUCLEOTIDE SEQUENCE</scope>
    <source>
        <strain evidence="1">Al4</strain>
    </source>
</reference>
<comment type="caution">
    <text evidence="1">The sequence shown here is derived from an EMBL/GenBank/DDBJ whole genome shotgun (WGS) entry which is preliminary data.</text>
</comment>
<keyword evidence="2" id="KW-1185">Reference proteome</keyword>